<dbReference type="CDD" id="cd12913">
    <property type="entry name" value="PDC1_MCP_like"/>
    <property type="match status" value="1"/>
</dbReference>
<dbReference type="CDD" id="cd06225">
    <property type="entry name" value="HAMP"/>
    <property type="match status" value="1"/>
</dbReference>
<protein>
    <recommendedName>
        <fullName evidence="10">Chemotaxis protein</fullName>
    </recommendedName>
</protein>
<dbReference type="Gene3D" id="3.30.450.20">
    <property type="entry name" value="PAS domain"/>
    <property type="match status" value="1"/>
</dbReference>
<dbReference type="PRINTS" id="PR00260">
    <property type="entry name" value="CHEMTRNSDUCR"/>
</dbReference>
<dbReference type="Gene3D" id="1.10.287.950">
    <property type="entry name" value="Methyl-accepting chemotaxis protein"/>
    <property type="match status" value="1"/>
</dbReference>
<dbReference type="STRING" id="1903952.BIT28_06020"/>
<evidence type="ECO:0008006" key="10">
    <source>
        <dbReference type="Google" id="ProtNLM"/>
    </source>
</evidence>
<accession>A0A1Q9GEL3</accession>
<dbReference type="GO" id="GO:0016020">
    <property type="term" value="C:membrane"/>
    <property type="evidence" value="ECO:0007669"/>
    <property type="project" value="UniProtKB-SubCell"/>
</dbReference>
<dbReference type="OrthoDB" id="2489132at2"/>
<gene>
    <name evidence="8" type="ORF">BIT28_06020</name>
</gene>
<dbReference type="GO" id="GO:0006935">
    <property type="term" value="P:chemotaxis"/>
    <property type="evidence" value="ECO:0007669"/>
    <property type="project" value="InterPro"/>
</dbReference>
<dbReference type="Pfam" id="PF00672">
    <property type="entry name" value="HAMP"/>
    <property type="match status" value="1"/>
</dbReference>
<dbReference type="CDD" id="cd11386">
    <property type="entry name" value="MCP_signal"/>
    <property type="match status" value="1"/>
</dbReference>
<evidence type="ECO:0000259" key="6">
    <source>
        <dbReference type="PROSITE" id="PS50111"/>
    </source>
</evidence>
<dbReference type="Pfam" id="PF00015">
    <property type="entry name" value="MCPsignal"/>
    <property type="match status" value="1"/>
</dbReference>
<comment type="similarity">
    <text evidence="3">Belongs to the methyl-accepting chemotaxis (MCP) protein family.</text>
</comment>
<dbReference type="GO" id="GO:0004888">
    <property type="term" value="F:transmembrane signaling receptor activity"/>
    <property type="evidence" value="ECO:0007669"/>
    <property type="project" value="InterPro"/>
</dbReference>
<dbReference type="SMART" id="SM00283">
    <property type="entry name" value="MA"/>
    <property type="match status" value="1"/>
</dbReference>
<feature type="domain" description="HAMP" evidence="7">
    <location>
        <begin position="382"/>
        <end position="436"/>
    </location>
</feature>
<evidence type="ECO:0000256" key="5">
    <source>
        <dbReference type="SAM" id="Phobius"/>
    </source>
</evidence>
<keyword evidence="5" id="KW-0472">Membrane</keyword>
<keyword evidence="2 4" id="KW-0807">Transducer</keyword>
<sequence length="713" mass="78150">MKNLSVRWKFTLLAGFCLFIAFSGLVSFSVYQSKQTQSLVREQTSVNQKKTAKEYVATLASEQAMKVKAVLDKNYNRVDMLAQSVLFMLNQVKDSEASSKEFRLSFNHYIKRLVEQQTDILGMFIVLEPNVLSDDNLYVDNVELASNNVGRFSPYWVRTENGNIELGDLEEEYITDTTPGSFGRAKNEWYACSVRTRQPCILNPFLDRAGSEEVLMTAVTFPLLENGELLGTVGIDLSLQSLQVLIDAVDSSFYNGQGHAVLFGQDGVIAAYDQDKSQLGKLVQELPFGQQVSIKSWLQQKQTRISWNENNKTLQAIVPVTLSGNASPWGVGFSVPLKNVMSRAIDLDNKVAQYNVEAAQLQLIGAVVIALITLLLIWIASYYLVKPINQLAHHIQGIASGEWDLTQRLKADGEDEIGLLVSWFNQFIEKLQLTVQHIGKSVDSIQITSERTSDIAGRTSDNSQQQFLAVEQVAIALEQMTATANLVAENAGQGAISAKEAQQAAINGQHVAGSTTQAVESLVYDVSAAMPLIDRLVVDSENIESILTVIQGIAEQTNLLALNAAIEAARAGEQGRGFAVVASEVRSLAERTQDSIGEIRGVVEQIQSGTREVVDAISSGNDKASKAVEQVNEMTLALSDIAKHIQRITEMGSENAKAASEQCTVSNEINLNVASIRKASHVIRQEAESSALLSTELQQLSVDQEQIVNQFKV</sequence>
<dbReference type="PROSITE" id="PS50111">
    <property type="entry name" value="CHEMOTAXIS_TRANSDUC_2"/>
    <property type="match status" value="1"/>
</dbReference>
<evidence type="ECO:0000256" key="2">
    <source>
        <dbReference type="ARBA" id="ARBA00023224"/>
    </source>
</evidence>
<evidence type="ECO:0000259" key="7">
    <source>
        <dbReference type="PROSITE" id="PS50885"/>
    </source>
</evidence>
<dbReference type="PROSITE" id="PS50885">
    <property type="entry name" value="HAMP"/>
    <property type="match status" value="1"/>
</dbReference>
<organism evidence="8 9">
    <name type="scientific">Photobacterium proteolyticum</name>
    <dbReference type="NCBI Taxonomy" id="1903952"/>
    <lineage>
        <taxon>Bacteria</taxon>
        <taxon>Pseudomonadati</taxon>
        <taxon>Pseudomonadota</taxon>
        <taxon>Gammaproteobacteria</taxon>
        <taxon>Vibrionales</taxon>
        <taxon>Vibrionaceae</taxon>
        <taxon>Photobacterium</taxon>
    </lineage>
</organism>
<dbReference type="PANTHER" id="PTHR32089:SF120">
    <property type="entry name" value="METHYL-ACCEPTING CHEMOTAXIS PROTEIN TLPQ"/>
    <property type="match status" value="1"/>
</dbReference>
<comment type="subcellular location">
    <subcellularLocation>
        <location evidence="1">Membrane</location>
    </subcellularLocation>
</comment>
<dbReference type="FunFam" id="1.10.287.950:FF:000001">
    <property type="entry name" value="Methyl-accepting chemotaxis sensory transducer"/>
    <property type="match status" value="1"/>
</dbReference>
<name>A0A1Q9GEL3_9GAMM</name>
<dbReference type="InterPro" id="IPR003660">
    <property type="entry name" value="HAMP_dom"/>
</dbReference>
<evidence type="ECO:0000256" key="4">
    <source>
        <dbReference type="PROSITE-ProRule" id="PRU00284"/>
    </source>
</evidence>
<proteinExistence type="inferred from homology"/>
<dbReference type="GO" id="GO:0007165">
    <property type="term" value="P:signal transduction"/>
    <property type="evidence" value="ECO:0007669"/>
    <property type="project" value="UniProtKB-KW"/>
</dbReference>
<dbReference type="RefSeq" id="WP_075766764.1">
    <property type="nucleotide sequence ID" value="NZ_MJIL01000090.1"/>
</dbReference>
<evidence type="ECO:0000313" key="8">
    <source>
        <dbReference type="EMBL" id="OLQ72749.1"/>
    </source>
</evidence>
<dbReference type="PANTHER" id="PTHR32089">
    <property type="entry name" value="METHYL-ACCEPTING CHEMOTAXIS PROTEIN MCPB"/>
    <property type="match status" value="1"/>
</dbReference>
<dbReference type="AlphaFoldDB" id="A0A1Q9GEL3"/>
<feature type="transmembrane region" description="Helical" evidence="5">
    <location>
        <begin position="363"/>
        <end position="385"/>
    </location>
</feature>
<dbReference type="Proteomes" id="UP000186905">
    <property type="component" value="Unassembled WGS sequence"/>
</dbReference>
<dbReference type="Pfam" id="PF22673">
    <property type="entry name" value="MCP-like_PDC_1"/>
    <property type="match status" value="1"/>
</dbReference>
<dbReference type="SMART" id="SM00304">
    <property type="entry name" value="HAMP"/>
    <property type="match status" value="1"/>
</dbReference>
<evidence type="ECO:0000313" key="9">
    <source>
        <dbReference type="Proteomes" id="UP000186905"/>
    </source>
</evidence>
<dbReference type="InterPro" id="IPR004089">
    <property type="entry name" value="MCPsignal_dom"/>
</dbReference>
<dbReference type="EMBL" id="MJIL01000090">
    <property type="protein sequence ID" value="OLQ72749.1"/>
    <property type="molecule type" value="Genomic_DNA"/>
</dbReference>
<keyword evidence="9" id="KW-1185">Reference proteome</keyword>
<dbReference type="SUPFAM" id="SSF58104">
    <property type="entry name" value="Methyl-accepting chemotaxis protein (MCP) signaling domain"/>
    <property type="match status" value="1"/>
</dbReference>
<evidence type="ECO:0000256" key="3">
    <source>
        <dbReference type="ARBA" id="ARBA00029447"/>
    </source>
</evidence>
<keyword evidence="5" id="KW-0812">Transmembrane</keyword>
<keyword evidence="5" id="KW-1133">Transmembrane helix</keyword>
<evidence type="ECO:0000256" key="1">
    <source>
        <dbReference type="ARBA" id="ARBA00004370"/>
    </source>
</evidence>
<reference evidence="8 9" key="1">
    <citation type="submission" date="2016-09" db="EMBL/GenBank/DDBJ databases">
        <title>Photobacterium proteolyticum sp. nov. a protease producing bacterium isolated from ocean sediments of Laizhou Bay.</title>
        <authorList>
            <person name="Li Y."/>
        </authorList>
    </citation>
    <scope>NUCLEOTIDE SEQUENCE [LARGE SCALE GENOMIC DNA]</scope>
    <source>
        <strain evidence="8 9">13-12</strain>
    </source>
</reference>
<dbReference type="InterPro" id="IPR004090">
    <property type="entry name" value="Chemotax_Me-accpt_rcpt"/>
</dbReference>
<feature type="domain" description="Methyl-accepting transducer" evidence="6">
    <location>
        <begin position="441"/>
        <end position="677"/>
    </location>
</feature>
<comment type="caution">
    <text evidence="8">The sequence shown here is derived from an EMBL/GenBank/DDBJ whole genome shotgun (WGS) entry which is preliminary data.</text>
</comment>